<dbReference type="EMBL" id="ML770012">
    <property type="protein sequence ID" value="KAE9385231.1"/>
    <property type="molecule type" value="Genomic_DNA"/>
</dbReference>
<evidence type="ECO:0000313" key="1">
    <source>
        <dbReference type="EMBL" id="KAE9385231.1"/>
    </source>
</evidence>
<dbReference type="AlphaFoldDB" id="A0A6A4GI54"/>
<evidence type="ECO:0000313" key="3">
    <source>
        <dbReference type="Proteomes" id="UP000799118"/>
    </source>
</evidence>
<organism evidence="1 3">
    <name type="scientific">Gymnopus androsaceus JB14</name>
    <dbReference type="NCBI Taxonomy" id="1447944"/>
    <lineage>
        <taxon>Eukaryota</taxon>
        <taxon>Fungi</taxon>
        <taxon>Dikarya</taxon>
        <taxon>Basidiomycota</taxon>
        <taxon>Agaricomycotina</taxon>
        <taxon>Agaricomycetes</taxon>
        <taxon>Agaricomycetidae</taxon>
        <taxon>Agaricales</taxon>
        <taxon>Marasmiineae</taxon>
        <taxon>Omphalotaceae</taxon>
        <taxon>Gymnopus</taxon>
    </lineage>
</organism>
<name>A0A6A4GI54_9AGAR</name>
<proteinExistence type="predicted"/>
<accession>A0A6A4GI54</accession>
<evidence type="ECO:0000313" key="2">
    <source>
        <dbReference type="EMBL" id="KAE9391497.1"/>
    </source>
</evidence>
<reference evidence="1" key="1">
    <citation type="journal article" date="2019" name="Environ. Microbiol.">
        <title>Fungal ecological strategies reflected in gene transcription - a case study of two litter decomposers.</title>
        <authorList>
            <person name="Barbi F."/>
            <person name="Kohler A."/>
            <person name="Barry K."/>
            <person name="Baskaran P."/>
            <person name="Daum C."/>
            <person name="Fauchery L."/>
            <person name="Ihrmark K."/>
            <person name="Kuo A."/>
            <person name="LaButti K."/>
            <person name="Lipzen A."/>
            <person name="Morin E."/>
            <person name="Grigoriev I.V."/>
            <person name="Henrissat B."/>
            <person name="Lindahl B."/>
            <person name="Martin F."/>
        </authorList>
    </citation>
    <scope>NUCLEOTIDE SEQUENCE</scope>
    <source>
        <strain evidence="1">JB14</strain>
    </source>
</reference>
<keyword evidence="3" id="KW-1185">Reference proteome</keyword>
<protein>
    <submittedName>
        <fullName evidence="1">Uncharacterized protein</fullName>
    </submittedName>
</protein>
<sequence length="216" mass="24014">MVKWAFTNLPELKTSLEFHQTPTIFFSNQFPYEGIPLGVSLGFQLFGGTQCTLYKPCNGLIQLNPDPQKTPYVLISTGVTGAPIFKTGTSLPEARVSFIKPVQGGPEVVPMADTIARNLVKWLLEQQKVVTALGFSQSPKVIYLDQFLFKVIEKKSAVHFQFHGGKKCTPVLPCYGLVGIDHTKEPHPLRYGSVYDYNYLSGHSERKPIVLVGEEP</sequence>
<dbReference type="Proteomes" id="UP000799118">
    <property type="component" value="Unassembled WGS sequence"/>
</dbReference>
<gene>
    <name evidence="1" type="ORF">BT96DRAFT_1026656</name>
    <name evidence="2" type="ORF">BT96DRAFT_308442</name>
</gene>
<dbReference type="EMBL" id="ML769622">
    <property type="protein sequence ID" value="KAE9391497.1"/>
    <property type="molecule type" value="Genomic_DNA"/>
</dbReference>